<protein>
    <submittedName>
        <fullName evidence="2">Uncharacterized protein</fullName>
    </submittedName>
</protein>
<evidence type="ECO:0000313" key="3">
    <source>
        <dbReference type="Proteomes" id="UP001066276"/>
    </source>
</evidence>
<reference evidence="2" key="1">
    <citation type="journal article" date="2022" name="bioRxiv">
        <title>Sequencing and chromosome-scale assembly of the giantPleurodeles waltlgenome.</title>
        <authorList>
            <person name="Brown T."/>
            <person name="Elewa A."/>
            <person name="Iarovenko S."/>
            <person name="Subramanian E."/>
            <person name="Araus A.J."/>
            <person name="Petzold A."/>
            <person name="Susuki M."/>
            <person name="Suzuki K.-i.T."/>
            <person name="Hayashi T."/>
            <person name="Toyoda A."/>
            <person name="Oliveira C."/>
            <person name="Osipova E."/>
            <person name="Leigh N.D."/>
            <person name="Simon A."/>
            <person name="Yun M.H."/>
        </authorList>
    </citation>
    <scope>NUCLEOTIDE SEQUENCE</scope>
    <source>
        <strain evidence="2">20211129_DDA</strain>
        <tissue evidence="2">Liver</tissue>
    </source>
</reference>
<feature type="compositionally biased region" description="Low complexity" evidence="1">
    <location>
        <begin position="71"/>
        <end position="87"/>
    </location>
</feature>
<dbReference type="PANTHER" id="PTHR48465">
    <property type="entry name" value="PROTEIN SSUH2 HOMOLOG"/>
    <property type="match status" value="1"/>
</dbReference>
<dbReference type="PANTHER" id="PTHR48465:SF1">
    <property type="entry name" value="PROTEIN SSUH2 HOMOLOG"/>
    <property type="match status" value="1"/>
</dbReference>
<name>A0AAV7SMH7_PLEWA</name>
<proteinExistence type="predicted"/>
<gene>
    <name evidence="2" type="ORF">NDU88_005727</name>
</gene>
<comment type="caution">
    <text evidence="2">The sequence shown here is derived from an EMBL/GenBank/DDBJ whole genome shotgun (WGS) entry which is preliminary data.</text>
</comment>
<accession>A0AAV7SMH7</accession>
<feature type="compositionally biased region" description="Polar residues" evidence="1">
    <location>
        <begin position="1"/>
        <end position="10"/>
    </location>
</feature>
<organism evidence="2 3">
    <name type="scientific">Pleurodeles waltl</name>
    <name type="common">Iberian ribbed newt</name>
    <dbReference type="NCBI Taxonomy" id="8319"/>
    <lineage>
        <taxon>Eukaryota</taxon>
        <taxon>Metazoa</taxon>
        <taxon>Chordata</taxon>
        <taxon>Craniata</taxon>
        <taxon>Vertebrata</taxon>
        <taxon>Euteleostomi</taxon>
        <taxon>Amphibia</taxon>
        <taxon>Batrachia</taxon>
        <taxon>Caudata</taxon>
        <taxon>Salamandroidea</taxon>
        <taxon>Salamandridae</taxon>
        <taxon>Pleurodelinae</taxon>
        <taxon>Pleurodeles</taxon>
    </lineage>
</organism>
<sequence>METKRQATTTRKWKWKENPPPLSIPVKVPSPALRHKNRVKHEAPEHFDKPLPGLEAQPCILEGRRNHPLQSNSDPSLSSSSASQSGSTAKKCKCEKANKTPREIILPVRYTFLSEQQIREVLVKWVSNKPSFLKSAARQMTFTCVNSIIVYIYRLETFSETRSVYLQQEPYEDCVLDKPIKGWHMSLWDIPTAPSHMFTNEVKKVRIPHTDQIKTCLECHGTKWVPCSECQSSGRVRCPACQGCGTIRFGIPCLVCHGKQLVICMQCKGEAKMFCTLCNGRGLTCYFQELKAEFKSTVHEHVSTRVEVPRHLVATATGEILLDYNDKLVTPITTFSEVDINRVSRMFVRISKTIAGPACRILRQRHHLKAVPFTTVYFRWRTHVGHFYLYGIEESIHCTDYPQKNTTCLPICF</sequence>
<dbReference type="EMBL" id="JANPWB010000008">
    <property type="protein sequence ID" value="KAJ1165299.1"/>
    <property type="molecule type" value="Genomic_DNA"/>
</dbReference>
<evidence type="ECO:0000256" key="1">
    <source>
        <dbReference type="SAM" id="MobiDB-lite"/>
    </source>
</evidence>
<feature type="compositionally biased region" description="Basic and acidic residues" evidence="1">
    <location>
        <begin position="40"/>
        <end position="49"/>
    </location>
</feature>
<dbReference type="InterPro" id="IPR052789">
    <property type="entry name" value="SSUH2_homolog"/>
</dbReference>
<keyword evidence="3" id="KW-1185">Reference proteome</keyword>
<dbReference type="Proteomes" id="UP001066276">
    <property type="component" value="Chromosome 4_2"/>
</dbReference>
<evidence type="ECO:0000313" key="2">
    <source>
        <dbReference type="EMBL" id="KAJ1165299.1"/>
    </source>
</evidence>
<feature type="region of interest" description="Disordered" evidence="1">
    <location>
        <begin position="1"/>
        <end position="53"/>
    </location>
</feature>
<feature type="region of interest" description="Disordered" evidence="1">
    <location>
        <begin position="65"/>
        <end position="94"/>
    </location>
</feature>
<dbReference type="AlphaFoldDB" id="A0AAV7SMH7"/>